<organism evidence="2 3">
    <name type="scientific">Cylindrotheca closterium</name>
    <dbReference type="NCBI Taxonomy" id="2856"/>
    <lineage>
        <taxon>Eukaryota</taxon>
        <taxon>Sar</taxon>
        <taxon>Stramenopiles</taxon>
        <taxon>Ochrophyta</taxon>
        <taxon>Bacillariophyta</taxon>
        <taxon>Bacillariophyceae</taxon>
        <taxon>Bacillariophycidae</taxon>
        <taxon>Bacillariales</taxon>
        <taxon>Bacillariaceae</taxon>
        <taxon>Cylindrotheca</taxon>
    </lineage>
</organism>
<evidence type="ECO:0000313" key="3">
    <source>
        <dbReference type="Proteomes" id="UP001295423"/>
    </source>
</evidence>
<reference evidence="2" key="1">
    <citation type="submission" date="2023-08" db="EMBL/GenBank/DDBJ databases">
        <authorList>
            <person name="Audoor S."/>
            <person name="Bilcke G."/>
        </authorList>
    </citation>
    <scope>NUCLEOTIDE SEQUENCE</scope>
</reference>
<proteinExistence type="predicted"/>
<dbReference type="EMBL" id="CAKOGP040000624">
    <property type="protein sequence ID" value="CAJ1937259.1"/>
    <property type="molecule type" value="Genomic_DNA"/>
</dbReference>
<protein>
    <recommendedName>
        <fullName evidence="4">DUF2834 domain-containing protein</fullName>
    </recommendedName>
</protein>
<feature type="transmembrane region" description="Helical" evidence="1">
    <location>
        <begin position="73"/>
        <end position="90"/>
    </location>
</feature>
<keyword evidence="1" id="KW-0472">Membrane</keyword>
<keyword evidence="1" id="KW-0812">Transmembrane</keyword>
<dbReference type="Proteomes" id="UP001295423">
    <property type="component" value="Unassembled WGS sequence"/>
</dbReference>
<gene>
    <name evidence="2" type="ORF">CYCCA115_LOCUS5578</name>
</gene>
<evidence type="ECO:0008006" key="4">
    <source>
        <dbReference type="Google" id="ProtNLM"/>
    </source>
</evidence>
<keyword evidence="3" id="KW-1185">Reference proteome</keyword>
<evidence type="ECO:0000256" key="1">
    <source>
        <dbReference type="SAM" id="Phobius"/>
    </source>
</evidence>
<name>A0AAD2CKA1_9STRA</name>
<feature type="transmembrane region" description="Helical" evidence="1">
    <location>
        <begin position="36"/>
        <end position="53"/>
    </location>
</feature>
<dbReference type="AlphaFoldDB" id="A0AAD2CKA1"/>
<sequence>MSISILQAGPAIMYGGLALGLGYGTFVREKEPSWKMPAIISAGFFCFTAFTVYQEGLLGVIPNHTSNYWGNQVWYDLLYSVGLFWFALVQRAKKVGMPLLPWFIYVICTASIGGLHMYARILHLEEEKGKRDDGPVNANSGLL</sequence>
<comment type="caution">
    <text evidence="2">The sequence shown here is derived from an EMBL/GenBank/DDBJ whole genome shotgun (WGS) entry which is preliminary data.</text>
</comment>
<feature type="transmembrane region" description="Helical" evidence="1">
    <location>
        <begin position="6"/>
        <end position="24"/>
    </location>
</feature>
<feature type="transmembrane region" description="Helical" evidence="1">
    <location>
        <begin position="102"/>
        <end position="121"/>
    </location>
</feature>
<keyword evidence="1" id="KW-1133">Transmembrane helix</keyword>
<evidence type="ECO:0000313" key="2">
    <source>
        <dbReference type="EMBL" id="CAJ1937259.1"/>
    </source>
</evidence>
<accession>A0AAD2CKA1</accession>